<evidence type="ECO:0000256" key="1">
    <source>
        <dbReference type="ARBA" id="ARBA00023015"/>
    </source>
</evidence>
<dbReference type="AlphaFoldDB" id="A0A2H1JCV4"/>
<dbReference type="InterPro" id="IPR050109">
    <property type="entry name" value="HTH-type_TetR-like_transc_reg"/>
</dbReference>
<dbReference type="PROSITE" id="PS50977">
    <property type="entry name" value="HTH_TETR_2"/>
    <property type="match status" value="1"/>
</dbReference>
<name>A0A2H1JCV4_BRELN</name>
<dbReference type="InterPro" id="IPR001647">
    <property type="entry name" value="HTH_TetR"/>
</dbReference>
<dbReference type="Pfam" id="PF00440">
    <property type="entry name" value="TetR_N"/>
    <property type="match status" value="1"/>
</dbReference>
<keyword evidence="1" id="KW-0805">Transcription regulation</keyword>
<keyword evidence="3" id="KW-0804">Transcription</keyword>
<gene>
    <name evidence="7" type="ORF">BLIN9172_02004</name>
</gene>
<reference evidence="7 8" key="1">
    <citation type="submission" date="2017-03" db="EMBL/GenBank/DDBJ databases">
        <authorList>
            <person name="Afonso C.L."/>
            <person name="Miller P.J."/>
            <person name="Scott M.A."/>
            <person name="Spackman E."/>
            <person name="Goraichik I."/>
            <person name="Dimitrov K.M."/>
            <person name="Suarez D.L."/>
            <person name="Swayne D.E."/>
        </authorList>
    </citation>
    <scope>NUCLEOTIDE SEQUENCE [LARGE SCALE GENOMIC DNA]</scope>
    <source>
        <strain evidence="7 8">ATCC 9172</strain>
    </source>
</reference>
<dbReference type="GO" id="GO:0000976">
    <property type="term" value="F:transcription cis-regulatory region binding"/>
    <property type="evidence" value="ECO:0007669"/>
    <property type="project" value="TreeGrafter"/>
</dbReference>
<dbReference type="PANTHER" id="PTHR30055:SF234">
    <property type="entry name" value="HTH-TYPE TRANSCRIPTIONAL REGULATOR BETI"/>
    <property type="match status" value="1"/>
</dbReference>
<evidence type="ECO:0000256" key="5">
    <source>
        <dbReference type="SAM" id="MobiDB-lite"/>
    </source>
</evidence>
<evidence type="ECO:0000313" key="7">
    <source>
        <dbReference type="EMBL" id="SMX85201.1"/>
    </source>
</evidence>
<evidence type="ECO:0000256" key="4">
    <source>
        <dbReference type="PROSITE-ProRule" id="PRU00335"/>
    </source>
</evidence>
<evidence type="ECO:0000313" key="8">
    <source>
        <dbReference type="Proteomes" id="UP000234641"/>
    </source>
</evidence>
<evidence type="ECO:0000256" key="2">
    <source>
        <dbReference type="ARBA" id="ARBA00023125"/>
    </source>
</evidence>
<dbReference type="PANTHER" id="PTHR30055">
    <property type="entry name" value="HTH-TYPE TRANSCRIPTIONAL REGULATOR RUTR"/>
    <property type="match status" value="1"/>
</dbReference>
<feature type="domain" description="HTH tetR-type" evidence="6">
    <location>
        <begin position="52"/>
        <end position="112"/>
    </location>
</feature>
<dbReference type="EMBL" id="FXYY01000011">
    <property type="protein sequence ID" value="SMX85201.1"/>
    <property type="molecule type" value="Genomic_DNA"/>
</dbReference>
<dbReference type="Pfam" id="PF17937">
    <property type="entry name" value="TetR_C_28"/>
    <property type="match status" value="1"/>
</dbReference>
<dbReference type="Gene3D" id="1.10.357.10">
    <property type="entry name" value="Tetracycline Repressor, domain 2"/>
    <property type="match status" value="1"/>
</dbReference>
<evidence type="ECO:0000259" key="6">
    <source>
        <dbReference type="PROSITE" id="PS50977"/>
    </source>
</evidence>
<organism evidence="7 8">
    <name type="scientific">Brevibacterium linens ATCC 9172</name>
    <dbReference type="NCBI Taxonomy" id="1255617"/>
    <lineage>
        <taxon>Bacteria</taxon>
        <taxon>Bacillati</taxon>
        <taxon>Actinomycetota</taxon>
        <taxon>Actinomycetes</taxon>
        <taxon>Micrococcales</taxon>
        <taxon>Brevibacteriaceae</taxon>
        <taxon>Brevibacterium</taxon>
    </lineage>
</organism>
<dbReference type="SUPFAM" id="SSF46689">
    <property type="entry name" value="Homeodomain-like"/>
    <property type="match status" value="1"/>
</dbReference>
<dbReference type="Proteomes" id="UP000234641">
    <property type="component" value="Unassembled WGS sequence"/>
</dbReference>
<sequence length="219" mass="23388">MLDSLGDDVPPSAQPLGTVGSSPHRLGPVPGAPSVSWAPPSIRLRVMARNPTATKEKLLDAFDTLLDEHGTAGATLDAVAAKAGVSKGGLLYHFGSKAALIDGSLERLDQLVGEDIEAMKAAGKRLHYYYLETSAEVGTPLDRSLIAAGCLALENEEAKAALRRTREAWFNLLNDHLGDADLAMTIQLIGDGMYFNQNFGLSQDEALDHVKRVLTRLGL</sequence>
<proteinExistence type="predicted"/>
<feature type="DNA-binding region" description="H-T-H motif" evidence="4">
    <location>
        <begin position="75"/>
        <end position="94"/>
    </location>
</feature>
<dbReference type="InterPro" id="IPR009057">
    <property type="entry name" value="Homeodomain-like_sf"/>
</dbReference>
<accession>A0A2H1JCV4</accession>
<dbReference type="InterPro" id="IPR041479">
    <property type="entry name" value="TetR_CgmR_C"/>
</dbReference>
<feature type="region of interest" description="Disordered" evidence="5">
    <location>
        <begin position="1"/>
        <end position="33"/>
    </location>
</feature>
<protein>
    <submittedName>
        <fullName evidence="7">Transcriptional regulator, TetR family</fullName>
    </submittedName>
</protein>
<keyword evidence="2 4" id="KW-0238">DNA-binding</keyword>
<evidence type="ECO:0000256" key="3">
    <source>
        <dbReference type="ARBA" id="ARBA00023163"/>
    </source>
</evidence>
<dbReference type="GO" id="GO:0003700">
    <property type="term" value="F:DNA-binding transcription factor activity"/>
    <property type="evidence" value="ECO:0007669"/>
    <property type="project" value="TreeGrafter"/>
</dbReference>
<dbReference type="PRINTS" id="PR00455">
    <property type="entry name" value="HTHTETR"/>
</dbReference>